<comment type="caution">
    <text evidence="1">The sequence shown here is derived from an EMBL/GenBank/DDBJ whole genome shotgun (WGS) entry which is preliminary data.</text>
</comment>
<keyword evidence="2" id="KW-1185">Reference proteome</keyword>
<dbReference type="EMBL" id="CABFNP030001281">
    <property type="protein sequence ID" value="CAI6096116.1"/>
    <property type="molecule type" value="Genomic_DNA"/>
</dbReference>
<organism evidence="1 2">
    <name type="scientific">Clonostachys chloroleuca</name>
    <dbReference type="NCBI Taxonomy" id="1926264"/>
    <lineage>
        <taxon>Eukaryota</taxon>
        <taxon>Fungi</taxon>
        <taxon>Dikarya</taxon>
        <taxon>Ascomycota</taxon>
        <taxon>Pezizomycotina</taxon>
        <taxon>Sordariomycetes</taxon>
        <taxon>Hypocreomycetidae</taxon>
        <taxon>Hypocreales</taxon>
        <taxon>Bionectriaceae</taxon>
        <taxon>Clonostachys</taxon>
    </lineage>
</organism>
<sequence length="338" mass="37713">MTDERGRVRNGDGDLGIYSLTDDADIRILGQNSVARILEGGPVPLVVLPVWVDTRIRDGSLIDLNTAAERNYNDVHKRFVPFSSLPADQDQFPLGKQRTLQAKKDQAERIEIVFPDNLPQDLAFCEPMSISTGYPLIHLKGRLQRFDPRLFGTATEQPTLIPSELSHALHFSRLDRTARSRVERDYVSFLLSDLAAGQGGVHKIGKRTSSMVAYIEAMDHFSSRFSVFLRQPGLGVNVETEFVNRELSDTGNHWLGRMPQAGIMTANVVSPKFKGSDDEGAIYGAIFLDFARRTTLAIAVEAYYGSQAISFGQYKSWVHIKMSQHAADIDQVATDWNL</sequence>
<evidence type="ECO:0000313" key="2">
    <source>
        <dbReference type="Proteomes" id="UP001160390"/>
    </source>
</evidence>
<gene>
    <name evidence="1" type="ORF">CCHLO57077_00010502</name>
</gene>
<accession>A0AA35MFF9</accession>
<evidence type="ECO:0000313" key="1">
    <source>
        <dbReference type="EMBL" id="CAI6096116.1"/>
    </source>
</evidence>
<protein>
    <submittedName>
        <fullName evidence="1">Uncharacterized protein</fullName>
    </submittedName>
</protein>
<name>A0AA35MFF9_9HYPO</name>
<dbReference type="AlphaFoldDB" id="A0AA35MFF9"/>
<dbReference type="Proteomes" id="UP001160390">
    <property type="component" value="Unassembled WGS sequence"/>
</dbReference>
<reference evidence="1" key="1">
    <citation type="submission" date="2023-01" db="EMBL/GenBank/DDBJ databases">
        <authorList>
            <person name="Piombo E."/>
        </authorList>
    </citation>
    <scope>NUCLEOTIDE SEQUENCE</scope>
</reference>
<proteinExistence type="predicted"/>